<dbReference type="SUPFAM" id="SSF103473">
    <property type="entry name" value="MFS general substrate transporter"/>
    <property type="match status" value="1"/>
</dbReference>
<evidence type="ECO:0000256" key="6">
    <source>
        <dbReference type="ARBA" id="ARBA00023136"/>
    </source>
</evidence>
<dbReference type="EMBL" id="BNDW01000071">
    <property type="protein sequence ID" value="GHI25407.1"/>
    <property type="molecule type" value="Genomic_DNA"/>
</dbReference>
<feature type="transmembrane region" description="Helical" evidence="7">
    <location>
        <begin position="43"/>
        <end position="68"/>
    </location>
</feature>
<dbReference type="CDD" id="cd06173">
    <property type="entry name" value="MFS_MefA_like"/>
    <property type="match status" value="1"/>
</dbReference>
<dbReference type="EMBL" id="BNDW01000001">
    <property type="protein sequence ID" value="GHI18631.1"/>
    <property type="molecule type" value="Genomic_DNA"/>
</dbReference>
<evidence type="ECO:0000256" key="7">
    <source>
        <dbReference type="SAM" id="Phobius"/>
    </source>
</evidence>
<dbReference type="PANTHER" id="PTHR23513">
    <property type="entry name" value="INTEGRAL MEMBRANE EFFLUX PROTEIN-RELATED"/>
    <property type="match status" value="1"/>
</dbReference>
<dbReference type="EMBL" id="BNDW01000003">
    <property type="protein sequence ID" value="GHI18670.1"/>
    <property type="molecule type" value="Genomic_DNA"/>
</dbReference>
<feature type="transmembrane region" description="Helical" evidence="7">
    <location>
        <begin position="12"/>
        <end position="37"/>
    </location>
</feature>
<accession>A0ABQ3P0W8</accession>
<keyword evidence="3" id="KW-1003">Cell membrane</keyword>
<evidence type="ECO:0000313" key="10">
    <source>
        <dbReference type="EMBL" id="GHI20412.1"/>
    </source>
</evidence>
<keyword evidence="17" id="KW-1185">Reference proteome</keyword>
<dbReference type="EMBL" id="BNDW01000101">
    <property type="protein sequence ID" value="GHI25950.1"/>
    <property type="molecule type" value="Genomic_DNA"/>
</dbReference>
<dbReference type="Pfam" id="PF07690">
    <property type="entry name" value="MFS_1"/>
    <property type="match status" value="1"/>
</dbReference>
<evidence type="ECO:0000313" key="15">
    <source>
        <dbReference type="EMBL" id="GHI25771.1"/>
    </source>
</evidence>
<feature type="transmembrane region" description="Helical" evidence="7">
    <location>
        <begin position="286"/>
        <end position="303"/>
    </location>
</feature>
<comment type="caution">
    <text evidence="9">The sequence shown here is derived from an EMBL/GenBank/DDBJ whole genome shotgun (WGS) entry which is preliminary data.</text>
</comment>
<evidence type="ECO:0000313" key="17">
    <source>
        <dbReference type="Proteomes" id="UP001052739"/>
    </source>
</evidence>
<evidence type="ECO:0008006" key="18">
    <source>
        <dbReference type="Google" id="ProtNLM"/>
    </source>
</evidence>
<evidence type="ECO:0000313" key="14">
    <source>
        <dbReference type="EMBL" id="GHI25643.1"/>
    </source>
</evidence>
<evidence type="ECO:0000256" key="3">
    <source>
        <dbReference type="ARBA" id="ARBA00022475"/>
    </source>
</evidence>
<evidence type="ECO:0000313" key="11">
    <source>
        <dbReference type="EMBL" id="GHI23436.1"/>
    </source>
</evidence>
<feature type="transmembrane region" description="Helical" evidence="7">
    <location>
        <begin position="257"/>
        <end position="279"/>
    </location>
</feature>
<protein>
    <recommendedName>
        <fullName evidence="18">MFS transporter</fullName>
    </recommendedName>
</protein>
<feature type="transmembrane region" description="Helical" evidence="7">
    <location>
        <begin position="80"/>
        <end position="99"/>
    </location>
</feature>
<keyword evidence="2" id="KW-0813">Transport</keyword>
<proteinExistence type="predicted"/>
<sequence>MVQPARERAQFVLFATGVLLGLVAEQVVMFSVPLLIFQDTENISVLGTSFALEWLPGLLAFPFAGLIADRDGGPRLFSRVNAGRAIVLVLVLTVCATLPSATVPALMAGAVFMSLLMAPIRLSVEKAVLLLAKKEKVARTQSLVQNMELLAMAVGPALAVLGSAYIGKLWLLCVAAALCAVAALCWLPLPRGERQLNPGSVAKTVGELRLGWSLLIHNRPVVLLVSINFSINLAFATALSVNAAVVTDIFKAPESSFALLNTLVGVTGLLNLMLVPTLLKRFEVKALGVFGFVLLSTSLLGLAAAPSFVLYTVAYVAALMGVAYFNVYNRTQRVKVIPSSHLGKVMGPFYLLNTLSYPIGGLLIAFLGNSLGPQLLVGILAVLLALYGLMVLPLTIRGFNSAIAALEQERQLADVQGG</sequence>
<feature type="transmembrane region" description="Helical" evidence="7">
    <location>
        <begin position="375"/>
        <end position="396"/>
    </location>
</feature>
<feature type="transmembrane region" description="Helical" evidence="7">
    <location>
        <begin position="349"/>
        <end position="369"/>
    </location>
</feature>
<evidence type="ECO:0000256" key="1">
    <source>
        <dbReference type="ARBA" id="ARBA00004429"/>
    </source>
</evidence>
<dbReference type="PANTHER" id="PTHR23513:SF9">
    <property type="entry name" value="ENTEROBACTIN EXPORTER ENTS"/>
    <property type="match status" value="1"/>
</dbReference>
<evidence type="ECO:0000313" key="16">
    <source>
        <dbReference type="EMBL" id="GHI25950.1"/>
    </source>
</evidence>
<gene>
    <name evidence="8" type="ORF">Shyd_00020</name>
    <name evidence="9" type="ORF">Shyd_00410</name>
    <name evidence="10" type="ORF">Shyd_17830</name>
    <name evidence="11" type="ORF">Shyd_48070</name>
    <name evidence="12" type="ORF">Shyd_67780</name>
    <name evidence="13" type="ORF">Shyd_68420</name>
    <name evidence="14" type="ORF">Shyd_70140</name>
    <name evidence="15" type="ORF">Shyd_71420</name>
    <name evidence="16" type="ORF">Shyd_73210</name>
</gene>
<dbReference type="InterPro" id="IPR011701">
    <property type="entry name" value="MFS"/>
</dbReference>
<reference evidence="9" key="1">
    <citation type="submission" date="2024-05" db="EMBL/GenBank/DDBJ databases">
        <title>Whole genome shotgun sequence of Streptomyces hydrogenans NBRC 13475.</title>
        <authorList>
            <person name="Komaki H."/>
            <person name="Tamura T."/>
        </authorList>
    </citation>
    <scope>NUCLEOTIDE SEQUENCE</scope>
    <source>
        <strain evidence="9">NBRC 13475</strain>
    </source>
</reference>
<keyword evidence="4 7" id="KW-0812">Transmembrane</keyword>
<dbReference type="EMBL" id="BNDW01000075">
    <property type="protein sequence ID" value="GHI25471.1"/>
    <property type="molecule type" value="Genomic_DNA"/>
</dbReference>
<dbReference type="Gene3D" id="1.20.1250.20">
    <property type="entry name" value="MFS general substrate transporter like domains"/>
    <property type="match status" value="1"/>
</dbReference>
<evidence type="ECO:0000313" key="13">
    <source>
        <dbReference type="EMBL" id="GHI25471.1"/>
    </source>
</evidence>
<evidence type="ECO:0000256" key="4">
    <source>
        <dbReference type="ARBA" id="ARBA00022692"/>
    </source>
</evidence>
<keyword evidence="5 7" id="KW-1133">Transmembrane helix</keyword>
<dbReference type="Proteomes" id="UP001052739">
    <property type="component" value="Unassembled WGS sequence"/>
</dbReference>
<comment type="subcellular location">
    <subcellularLocation>
        <location evidence="1">Cell inner membrane</location>
        <topology evidence="1">Multi-pass membrane protein</topology>
    </subcellularLocation>
</comment>
<evidence type="ECO:0000256" key="2">
    <source>
        <dbReference type="ARBA" id="ARBA00022448"/>
    </source>
</evidence>
<name>A0ABQ3P0W8_9ACTN</name>
<dbReference type="EMBL" id="BNDW01000083">
    <property type="protein sequence ID" value="GHI25643.1"/>
    <property type="molecule type" value="Genomic_DNA"/>
</dbReference>
<dbReference type="EMBL" id="BNDW01000091">
    <property type="protein sequence ID" value="GHI25771.1"/>
    <property type="molecule type" value="Genomic_DNA"/>
</dbReference>
<feature type="transmembrane region" description="Helical" evidence="7">
    <location>
        <begin position="309"/>
        <end position="328"/>
    </location>
</feature>
<organism evidence="9 17">
    <name type="scientific">Streptomyces hydrogenans</name>
    <dbReference type="NCBI Taxonomy" id="1873719"/>
    <lineage>
        <taxon>Bacteria</taxon>
        <taxon>Bacillati</taxon>
        <taxon>Actinomycetota</taxon>
        <taxon>Actinomycetes</taxon>
        <taxon>Kitasatosporales</taxon>
        <taxon>Streptomycetaceae</taxon>
        <taxon>Streptomyces</taxon>
    </lineage>
</organism>
<dbReference type="RefSeq" id="WP_190225001.1">
    <property type="nucleotide sequence ID" value="NZ_BNBS01000081.1"/>
</dbReference>
<evidence type="ECO:0000313" key="12">
    <source>
        <dbReference type="EMBL" id="GHI25407.1"/>
    </source>
</evidence>
<evidence type="ECO:0000256" key="5">
    <source>
        <dbReference type="ARBA" id="ARBA00022989"/>
    </source>
</evidence>
<feature type="transmembrane region" description="Helical" evidence="7">
    <location>
        <begin position="169"/>
        <end position="189"/>
    </location>
</feature>
<dbReference type="InterPro" id="IPR036259">
    <property type="entry name" value="MFS_trans_sf"/>
</dbReference>
<evidence type="ECO:0000313" key="9">
    <source>
        <dbReference type="EMBL" id="GHI18670.1"/>
    </source>
</evidence>
<keyword evidence="6 7" id="KW-0472">Membrane</keyword>
<dbReference type="EMBL" id="BNDW01000039">
    <property type="protein sequence ID" value="GHI23436.1"/>
    <property type="molecule type" value="Genomic_DNA"/>
</dbReference>
<dbReference type="EMBL" id="BNDW01000012">
    <property type="protein sequence ID" value="GHI20412.1"/>
    <property type="molecule type" value="Genomic_DNA"/>
</dbReference>
<evidence type="ECO:0000313" key="8">
    <source>
        <dbReference type="EMBL" id="GHI18631.1"/>
    </source>
</evidence>
<feature type="transmembrane region" description="Helical" evidence="7">
    <location>
        <begin position="221"/>
        <end position="245"/>
    </location>
</feature>